<gene>
    <name evidence="2" type="ORF">OG327_15890</name>
</gene>
<reference evidence="2" key="1">
    <citation type="submission" date="2022-10" db="EMBL/GenBank/DDBJ databases">
        <title>The complete genomes of actinobacterial strains from the NBC collection.</title>
        <authorList>
            <person name="Joergensen T.S."/>
            <person name="Alvarez Arevalo M."/>
            <person name="Sterndorff E.B."/>
            <person name="Faurdal D."/>
            <person name="Vuksanovic O."/>
            <person name="Mourched A.-S."/>
            <person name="Charusanti P."/>
            <person name="Shaw S."/>
            <person name="Blin K."/>
            <person name="Weber T."/>
        </authorList>
    </citation>
    <scope>NUCLEOTIDE SEQUENCE</scope>
    <source>
        <strain evidence="2">NBC_00049</strain>
    </source>
</reference>
<evidence type="ECO:0000256" key="1">
    <source>
        <dbReference type="SAM" id="SignalP"/>
    </source>
</evidence>
<feature type="signal peptide" evidence="1">
    <location>
        <begin position="1"/>
        <end position="25"/>
    </location>
</feature>
<sequence length="105" mass="10748">MKKLYTALLAGTAMAFVGLQGVATAAPTGWPDGCTNFRAPVGGGWVAQCSNSNGGHYKATVICQAWDGGGLINVDAVAWNSSNPSFVSCPPHTSVKSGGILTRSY</sequence>
<name>A0AAU2JT93_9ACTN</name>
<evidence type="ECO:0000313" key="2">
    <source>
        <dbReference type="EMBL" id="WTU74672.1"/>
    </source>
</evidence>
<dbReference type="EMBL" id="CP108264">
    <property type="protein sequence ID" value="WTU74672.1"/>
    <property type="molecule type" value="Genomic_DNA"/>
</dbReference>
<dbReference type="AlphaFoldDB" id="A0AAU2JT93"/>
<feature type="chain" id="PRO_5043468742" evidence="1">
    <location>
        <begin position="26"/>
        <end position="105"/>
    </location>
</feature>
<protein>
    <submittedName>
        <fullName evidence="2">Uncharacterized protein</fullName>
    </submittedName>
</protein>
<keyword evidence="1" id="KW-0732">Signal</keyword>
<proteinExistence type="predicted"/>
<organism evidence="2">
    <name type="scientific">Streptomyces sp. NBC_00049</name>
    <dbReference type="NCBI Taxonomy" id="2903617"/>
    <lineage>
        <taxon>Bacteria</taxon>
        <taxon>Bacillati</taxon>
        <taxon>Actinomycetota</taxon>
        <taxon>Actinomycetes</taxon>
        <taxon>Kitasatosporales</taxon>
        <taxon>Streptomycetaceae</taxon>
        <taxon>Streptomyces</taxon>
    </lineage>
</organism>
<accession>A0AAU2JT93</accession>